<dbReference type="PANTHER" id="PTHR43798">
    <property type="entry name" value="MONOACYLGLYCEROL LIPASE"/>
    <property type="match status" value="1"/>
</dbReference>
<evidence type="ECO:0000259" key="2">
    <source>
        <dbReference type="Pfam" id="PF00561"/>
    </source>
</evidence>
<dbReference type="GO" id="GO:0047372">
    <property type="term" value="F:monoacylglycerol lipase activity"/>
    <property type="evidence" value="ECO:0007669"/>
    <property type="project" value="TreeGrafter"/>
</dbReference>
<dbReference type="InterPro" id="IPR029058">
    <property type="entry name" value="AB_hydrolase_fold"/>
</dbReference>
<feature type="region of interest" description="Disordered" evidence="1">
    <location>
        <begin position="349"/>
        <end position="408"/>
    </location>
</feature>
<feature type="region of interest" description="Disordered" evidence="1">
    <location>
        <begin position="578"/>
        <end position="619"/>
    </location>
</feature>
<feature type="compositionally biased region" description="Polar residues" evidence="1">
    <location>
        <begin position="366"/>
        <end position="375"/>
    </location>
</feature>
<dbReference type="PANTHER" id="PTHR43798:SF5">
    <property type="entry name" value="MONOACYLGLYCEROL LIPASE ABHD6"/>
    <property type="match status" value="1"/>
</dbReference>
<evidence type="ECO:0000313" key="3">
    <source>
        <dbReference type="EMBL" id="RMZ32536.1"/>
    </source>
</evidence>
<organism evidence="3 4">
    <name type="scientific">Hortaea werneckii</name>
    <name type="common">Black yeast</name>
    <name type="synonym">Cladosporium werneckii</name>
    <dbReference type="NCBI Taxonomy" id="91943"/>
    <lineage>
        <taxon>Eukaryota</taxon>
        <taxon>Fungi</taxon>
        <taxon>Dikarya</taxon>
        <taxon>Ascomycota</taxon>
        <taxon>Pezizomycotina</taxon>
        <taxon>Dothideomycetes</taxon>
        <taxon>Dothideomycetidae</taxon>
        <taxon>Mycosphaerellales</taxon>
        <taxon>Teratosphaeriaceae</taxon>
        <taxon>Hortaea</taxon>
    </lineage>
</organism>
<dbReference type="AlphaFoldDB" id="A0A3M7J4N1"/>
<dbReference type="InterPro" id="IPR000073">
    <property type="entry name" value="AB_hydrolase_1"/>
</dbReference>
<gene>
    <name evidence="3" type="ORF">D0859_03339</name>
</gene>
<dbReference type="SUPFAM" id="SSF52799">
    <property type="entry name" value="(Phosphotyrosine protein) phosphatases II"/>
    <property type="match status" value="2"/>
</dbReference>
<feature type="domain" description="AB hydrolase-1" evidence="2">
    <location>
        <begin position="106"/>
        <end position="349"/>
    </location>
</feature>
<dbReference type="InterPro" id="IPR029021">
    <property type="entry name" value="Prot-tyrosine_phosphatase-like"/>
</dbReference>
<reference evidence="3 4" key="1">
    <citation type="journal article" date="2018" name="BMC Genomics">
        <title>Genomic evidence for intraspecific hybridization in a clonal and extremely halotolerant yeast.</title>
        <authorList>
            <person name="Gostincar C."/>
            <person name="Stajich J.E."/>
            <person name="Zupancic J."/>
            <person name="Zalar P."/>
            <person name="Gunde-Cimerman N."/>
        </authorList>
    </citation>
    <scope>NUCLEOTIDE SEQUENCE [LARGE SCALE GENOMIC DNA]</scope>
    <source>
        <strain evidence="3 4">EXF-120</strain>
    </source>
</reference>
<proteinExistence type="predicted"/>
<dbReference type="GO" id="GO:0016020">
    <property type="term" value="C:membrane"/>
    <property type="evidence" value="ECO:0007669"/>
    <property type="project" value="TreeGrafter"/>
</dbReference>
<comment type="caution">
    <text evidence="3">The sequence shown here is derived from an EMBL/GenBank/DDBJ whole genome shotgun (WGS) entry which is preliminary data.</text>
</comment>
<protein>
    <recommendedName>
        <fullName evidence="2">AB hydrolase-1 domain-containing protein</fullName>
    </recommendedName>
</protein>
<accession>A0A3M7J4N1</accession>
<dbReference type="InterPro" id="IPR050266">
    <property type="entry name" value="AB_hydrolase_sf"/>
</dbReference>
<dbReference type="EMBL" id="QWIT01000066">
    <property type="protein sequence ID" value="RMZ32536.1"/>
    <property type="molecule type" value="Genomic_DNA"/>
</dbReference>
<name>A0A3M7J4N1_HORWE</name>
<dbReference type="GO" id="GO:0046464">
    <property type="term" value="P:acylglycerol catabolic process"/>
    <property type="evidence" value="ECO:0007669"/>
    <property type="project" value="TreeGrafter"/>
</dbReference>
<dbReference type="Proteomes" id="UP000281677">
    <property type="component" value="Unassembled WGS sequence"/>
</dbReference>
<evidence type="ECO:0000256" key="1">
    <source>
        <dbReference type="SAM" id="MobiDB-lite"/>
    </source>
</evidence>
<dbReference type="OrthoDB" id="428974at2759"/>
<sequence>MSPKTMVPLQSNVTLQQFQRLIAALAAASPWTKGLLTAAFGALAIRAWHTARQSKPLSLENSDQPGLFKKHSSFKSFTTPSGFTYPRIRVFYHAHPQEAKLPSTLPLLVFTHGLGGNATQFASLLTSLVNVAPCLAIDLPGCGLSDFAPKDEKAYTTAAFAELLATAIDRYRNKDENQQVVLVGHSMGCSISAFLASSRSPLHQRLNMNYIVGFIAICPKASPPSEKESMNINRLRWMPASVFDLLRWYDRRGGLNSSSVARVVGHEADDETKKLQQKYNRQSKSAVFLRFVTAGLPAKGSHADESDVVTWPGKEVWGGIKVPLFLLAGGADKLTTPEQVDEIARWLSEKPRPTDGGVAKPAQPDVSANPNTVPTTAGDIQLSQDHIADRSPRHDSGPQTLPKDMIKDDKKSTKHGFVLKTAKFSAPAAHGFMYTTAYVRVVSGLIEEFLVKHVDERLSMGWQLQHLTTSGKWDVKNLKKWQSIAPCSDPIGGVFRAMKTMREVDPSHNPTDFVRKFSHIAIPDGVAMVLDISHESPVYNPEKLEEGGVEYHKFPTVSKLPPTPDEVDHFVKTVDSLRRSLPGSSSSSGSTPSSNSNNPATSLPSSEPDQRRPTIGVHCHYGSFPPPPFPLLPSYTKPPPPNLLTSLTSPSLFSHLGFNRTGFFIVAYLIERLGYPLQTALDEFAAKRPPGIKHDHFVNEL</sequence>
<dbReference type="Gene3D" id="3.40.50.1820">
    <property type="entry name" value="alpha/beta hydrolase"/>
    <property type="match status" value="1"/>
</dbReference>
<feature type="compositionally biased region" description="Low complexity" evidence="1">
    <location>
        <begin position="579"/>
        <end position="606"/>
    </location>
</feature>
<dbReference type="Pfam" id="PF00561">
    <property type="entry name" value="Abhydrolase_1"/>
    <property type="match status" value="1"/>
</dbReference>
<feature type="compositionally biased region" description="Basic and acidic residues" evidence="1">
    <location>
        <begin position="386"/>
        <end position="396"/>
    </location>
</feature>
<dbReference type="SUPFAM" id="SSF53474">
    <property type="entry name" value="alpha/beta-Hydrolases"/>
    <property type="match status" value="1"/>
</dbReference>
<dbReference type="Gene3D" id="3.90.190.10">
    <property type="entry name" value="Protein tyrosine phosphatase superfamily"/>
    <property type="match status" value="2"/>
</dbReference>
<evidence type="ECO:0000313" key="4">
    <source>
        <dbReference type="Proteomes" id="UP000281677"/>
    </source>
</evidence>